<evidence type="ECO:0000313" key="3">
    <source>
        <dbReference type="EMBL" id="CAI5735252.1"/>
    </source>
</evidence>
<evidence type="ECO:0000313" key="4">
    <source>
        <dbReference type="Proteomes" id="UP001162031"/>
    </source>
</evidence>
<feature type="signal peptide" evidence="2">
    <location>
        <begin position="1"/>
        <end position="20"/>
    </location>
</feature>
<protein>
    <recommendedName>
        <fullName evidence="5">RxLR effector protein</fullName>
    </recommendedName>
</protein>
<keyword evidence="4" id="KW-1185">Reference proteome</keyword>
<keyword evidence="2" id="KW-0732">Signal</keyword>
<dbReference type="AlphaFoldDB" id="A0AAV0UF62"/>
<gene>
    <name evidence="3" type="ORF">HBR001_LOCUS6426</name>
</gene>
<feature type="compositionally biased region" description="Polar residues" evidence="1">
    <location>
        <begin position="35"/>
        <end position="46"/>
    </location>
</feature>
<sequence>MLSTKKLLALLTGLLLSSRATPLTTGPSDDVATPLQETATPRTRGTNLLRVATSLDTGHHDDDDDRRAQEERRLTLQDLMAFDDITNEVKAGVMRNINKFVGYREADMEVLDLSDEEEKKRVSLLQVMAYCDLYEVYLTHSQAFDRKALNRLKHLNT</sequence>
<name>A0AAV0UF62_HYABA</name>
<accession>A0AAV0UF62</accession>
<comment type="caution">
    <text evidence="3">The sequence shown here is derived from an EMBL/GenBank/DDBJ whole genome shotgun (WGS) entry which is preliminary data.</text>
</comment>
<evidence type="ECO:0008006" key="5">
    <source>
        <dbReference type="Google" id="ProtNLM"/>
    </source>
</evidence>
<reference evidence="3" key="1">
    <citation type="submission" date="2022-12" db="EMBL/GenBank/DDBJ databases">
        <authorList>
            <person name="Webb A."/>
        </authorList>
    </citation>
    <scope>NUCLEOTIDE SEQUENCE</scope>
    <source>
        <strain evidence="3">Hp1</strain>
    </source>
</reference>
<evidence type="ECO:0000256" key="1">
    <source>
        <dbReference type="SAM" id="MobiDB-lite"/>
    </source>
</evidence>
<dbReference type="EMBL" id="CANTFL010001256">
    <property type="protein sequence ID" value="CAI5735252.1"/>
    <property type="molecule type" value="Genomic_DNA"/>
</dbReference>
<organism evidence="3 4">
    <name type="scientific">Hyaloperonospora brassicae</name>
    <name type="common">Brassica downy mildew</name>
    <name type="synonym">Peronospora brassicae</name>
    <dbReference type="NCBI Taxonomy" id="162125"/>
    <lineage>
        <taxon>Eukaryota</taxon>
        <taxon>Sar</taxon>
        <taxon>Stramenopiles</taxon>
        <taxon>Oomycota</taxon>
        <taxon>Peronosporomycetes</taxon>
        <taxon>Peronosporales</taxon>
        <taxon>Peronosporaceae</taxon>
        <taxon>Hyaloperonospora</taxon>
    </lineage>
</organism>
<feature type="region of interest" description="Disordered" evidence="1">
    <location>
        <begin position="22"/>
        <end position="46"/>
    </location>
</feature>
<feature type="chain" id="PRO_5043426705" description="RxLR effector protein" evidence="2">
    <location>
        <begin position="21"/>
        <end position="157"/>
    </location>
</feature>
<evidence type="ECO:0000256" key="2">
    <source>
        <dbReference type="SAM" id="SignalP"/>
    </source>
</evidence>
<proteinExistence type="predicted"/>
<dbReference type="Proteomes" id="UP001162031">
    <property type="component" value="Unassembled WGS sequence"/>
</dbReference>